<protein>
    <recommendedName>
        <fullName evidence="3">Ubiquitin-like protease family profile domain-containing protein</fullName>
    </recommendedName>
</protein>
<proteinExistence type="predicted"/>
<reference evidence="1" key="1">
    <citation type="submission" date="2020-03" db="EMBL/GenBank/DDBJ databases">
        <title>Hybrid Assembly of Korean Phytophthora infestans isolates.</title>
        <authorList>
            <person name="Prokchorchik M."/>
            <person name="Lee Y."/>
            <person name="Seo J."/>
            <person name="Cho J.-H."/>
            <person name="Park Y.-E."/>
            <person name="Jang D.-C."/>
            <person name="Im J.-S."/>
            <person name="Choi J.-G."/>
            <person name="Park H.-J."/>
            <person name="Lee G.-B."/>
            <person name="Lee Y.-G."/>
            <person name="Hong S.-Y."/>
            <person name="Cho K."/>
            <person name="Sohn K.H."/>
        </authorList>
    </citation>
    <scope>NUCLEOTIDE SEQUENCE</scope>
    <source>
        <strain evidence="1">KR_2_A2</strain>
    </source>
</reference>
<comment type="caution">
    <text evidence="1">The sequence shown here is derived from an EMBL/GenBank/DDBJ whole genome shotgun (WGS) entry which is preliminary data.</text>
</comment>
<evidence type="ECO:0000313" key="2">
    <source>
        <dbReference type="Proteomes" id="UP000704712"/>
    </source>
</evidence>
<dbReference type="EMBL" id="JAACNO010001006">
    <property type="protein sequence ID" value="KAF4143495.1"/>
    <property type="molecule type" value="Genomic_DNA"/>
</dbReference>
<evidence type="ECO:0008006" key="3">
    <source>
        <dbReference type="Google" id="ProtNLM"/>
    </source>
</evidence>
<dbReference type="Proteomes" id="UP000704712">
    <property type="component" value="Unassembled WGS sequence"/>
</dbReference>
<organism evidence="1 2">
    <name type="scientific">Phytophthora infestans</name>
    <name type="common">Potato late blight agent</name>
    <name type="synonym">Botrytis infestans</name>
    <dbReference type="NCBI Taxonomy" id="4787"/>
    <lineage>
        <taxon>Eukaryota</taxon>
        <taxon>Sar</taxon>
        <taxon>Stramenopiles</taxon>
        <taxon>Oomycota</taxon>
        <taxon>Peronosporomycetes</taxon>
        <taxon>Peronosporales</taxon>
        <taxon>Peronosporaceae</taxon>
        <taxon>Phytophthora</taxon>
    </lineage>
</organism>
<name>A0A8S9URD4_PHYIN</name>
<evidence type="ECO:0000313" key="1">
    <source>
        <dbReference type="EMBL" id="KAF4143495.1"/>
    </source>
</evidence>
<accession>A0A8S9URD4</accession>
<sequence length="84" mass="9551">MLDYIDEVEDTMKSSVVPLVDLAFLVTPKYYSAWLQTDGYNCGALIVNWFETYLKVAMHTEPEPNLSTTAYIGRRSGQMQIPNV</sequence>
<dbReference type="AlphaFoldDB" id="A0A8S9URD4"/>
<gene>
    <name evidence="1" type="ORF">GN958_ATG07228</name>
</gene>